<dbReference type="PANTHER" id="PTHR39337">
    <property type="entry name" value="BLR5642 PROTEIN"/>
    <property type="match status" value="1"/>
</dbReference>
<dbReference type="PIRSF" id="PIRSF024492">
    <property type="entry name" value="UCP024492"/>
    <property type="match status" value="1"/>
</dbReference>
<proteinExistence type="predicted"/>
<dbReference type="Pfam" id="PF04343">
    <property type="entry name" value="DUF488"/>
    <property type="match status" value="1"/>
</dbReference>
<evidence type="ECO:0000313" key="3">
    <source>
        <dbReference type="Proteomes" id="UP000599312"/>
    </source>
</evidence>
<reference evidence="2" key="1">
    <citation type="submission" date="2020-11" db="EMBL/GenBank/DDBJ databases">
        <authorList>
            <person name="Kim M.K."/>
        </authorList>
    </citation>
    <scope>NUCLEOTIDE SEQUENCE</scope>
    <source>
        <strain evidence="2">BT350</strain>
    </source>
</reference>
<organism evidence="2 3">
    <name type="scientific">Microvirga alba</name>
    <dbReference type="NCBI Taxonomy" id="2791025"/>
    <lineage>
        <taxon>Bacteria</taxon>
        <taxon>Pseudomonadati</taxon>
        <taxon>Pseudomonadota</taxon>
        <taxon>Alphaproteobacteria</taxon>
        <taxon>Hyphomicrobiales</taxon>
        <taxon>Methylobacteriaceae</taxon>
        <taxon>Microvirga</taxon>
    </lineage>
</organism>
<gene>
    <name evidence="2" type="ORF">I2H38_16795</name>
</gene>
<dbReference type="EMBL" id="JADQDO010000009">
    <property type="protein sequence ID" value="MBF9235033.1"/>
    <property type="molecule type" value="Genomic_DNA"/>
</dbReference>
<comment type="caution">
    <text evidence="2">The sequence shown here is derived from an EMBL/GenBank/DDBJ whole genome shotgun (WGS) entry which is preliminary data.</text>
</comment>
<accession>A0A931BS60</accession>
<sequence length="172" mass="19362">MTRPHVFTIGYEGADIDHFTSALKDAGVAMLVDVRAVASSRKRGFSKFLLRDELAHEGIGYRHFIQLGTPKSGREAVRAGDATLMRKIYCDEVLSTKPAQEALEEVAELAKHQPICLLCFERDPTNCHRHIIAERLAARGMKVTDLFVMQRDERKPHHSSKTLLDATRLIKP</sequence>
<feature type="region of interest" description="Disordered" evidence="1">
    <location>
        <begin position="153"/>
        <end position="172"/>
    </location>
</feature>
<evidence type="ECO:0000313" key="2">
    <source>
        <dbReference type="EMBL" id="MBF9235033.1"/>
    </source>
</evidence>
<dbReference type="InterPro" id="IPR014519">
    <property type="entry name" value="UCP024492"/>
</dbReference>
<dbReference type="AlphaFoldDB" id="A0A931BS60"/>
<dbReference type="Proteomes" id="UP000599312">
    <property type="component" value="Unassembled WGS sequence"/>
</dbReference>
<keyword evidence="3" id="KW-1185">Reference proteome</keyword>
<dbReference type="PANTHER" id="PTHR39337:SF1">
    <property type="entry name" value="BLR5642 PROTEIN"/>
    <property type="match status" value="1"/>
</dbReference>
<name>A0A931BS60_9HYPH</name>
<evidence type="ECO:0000256" key="1">
    <source>
        <dbReference type="SAM" id="MobiDB-lite"/>
    </source>
</evidence>
<dbReference type="InterPro" id="IPR007438">
    <property type="entry name" value="DUF488"/>
</dbReference>
<protein>
    <submittedName>
        <fullName evidence="2">DUF488 domain-containing protein</fullName>
    </submittedName>
</protein>